<dbReference type="GO" id="GO:0005740">
    <property type="term" value="C:mitochondrial envelope"/>
    <property type="evidence" value="ECO:0007669"/>
    <property type="project" value="InterPro"/>
</dbReference>
<dbReference type="RefSeq" id="XP_011499702.1">
    <property type="nucleotide sequence ID" value="XM_011501400.1"/>
</dbReference>
<accession>A0AAJ6YKE0</accession>
<feature type="binding site" evidence="3">
    <location>
        <position position="106"/>
    </location>
    <ligand>
        <name>Zn(2+)</name>
        <dbReference type="ChEBI" id="CHEBI:29105"/>
    </ligand>
</feature>
<evidence type="ECO:0000313" key="5">
    <source>
        <dbReference type="RefSeq" id="XP_011499702.1"/>
    </source>
</evidence>
<dbReference type="PANTHER" id="PTHR10122">
    <property type="entry name" value="CYTOCHROME C OXIDASE SUBUNIT 5B, MITOCHONDRIAL"/>
    <property type="match status" value="1"/>
</dbReference>
<dbReference type="GO" id="GO:0045277">
    <property type="term" value="C:respiratory chain complex IV"/>
    <property type="evidence" value="ECO:0007669"/>
    <property type="project" value="InterPro"/>
</dbReference>
<dbReference type="InterPro" id="IPR036972">
    <property type="entry name" value="Cyt_c_oxidase_su5b_sf"/>
</dbReference>
<keyword evidence="2 3" id="KW-0862">Zinc</keyword>
<evidence type="ECO:0000256" key="3">
    <source>
        <dbReference type="PIRSR" id="PIRSR602124-1"/>
    </source>
</evidence>
<evidence type="ECO:0000256" key="1">
    <source>
        <dbReference type="ARBA" id="ARBA00022723"/>
    </source>
</evidence>
<dbReference type="Gene3D" id="2.60.11.10">
    <property type="entry name" value="Cytochrome c oxidase, subunit Vb"/>
    <property type="match status" value="1"/>
</dbReference>
<dbReference type="GeneID" id="105363652"/>
<dbReference type="GO" id="GO:0046872">
    <property type="term" value="F:metal ion binding"/>
    <property type="evidence" value="ECO:0007669"/>
    <property type="project" value="UniProtKB-KW"/>
</dbReference>
<organism evidence="4 5">
    <name type="scientific">Ceratosolen solmsi marchali</name>
    <dbReference type="NCBI Taxonomy" id="326594"/>
    <lineage>
        <taxon>Eukaryota</taxon>
        <taxon>Metazoa</taxon>
        <taxon>Ecdysozoa</taxon>
        <taxon>Arthropoda</taxon>
        <taxon>Hexapoda</taxon>
        <taxon>Insecta</taxon>
        <taxon>Pterygota</taxon>
        <taxon>Neoptera</taxon>
        <taxon>Endopterygota</taxon>
        <taxon>Hymenoptera</taxon>
        <taxon>Apocrita</taxon>
        <taxon>Proctotrupomorpha</taxon>
        <taxon>Chalcidoidea</taxon>
        <taxon>Agaonidae</taxon>
        <taxon>Agaoninae</taxon>
        <taxon>Ceratosolen</taxon>
    </lineage>
</organism>
<keyword evidence="1 3" id="KW-0479">Metal-binding</keyword>
<evidence type="ECO:0000313" key="4">
    <source>
        <dbReference type="Proteomes" id="UP000695007"/>
    </source>
</evidence>
<dbReference type="AlphaFoldDB" id="A0AAJ6YKE0"/>
<dbReference type="PROSITE" id="PS51359">
    <property type="entry name" value="COX5B_2"/>
    <property type="match status" value="1"/>
</dbReference>
<dbReference type="InterPro" id="IPR002124">
    <property type="entry name" value="Cyt_c_oxidase_su5b"/>
</dbReference>
<dbReference type="Pfam" id="PF01215">
    <property type="entry name" value="COX5B"/>
    <property type="match status" value="1"/>
</dbReference>
<protein>
    <submittedName>
        <fullName evidence="5">Cytochrome c oxidase subunit 5B, mitochondrial-like</fullName>
    </submittedName>
</protein>
<sequence>MAFLCRRAVSQIVKRCLQTSCKLGKKLKSLEHGAGICGKEKYENTNLETGYDDPFDTLPKKFGPGTKECPNLVGSFFESRLVGCICNDEEFDINWMWLHKGEPRRCECGHWFKLIEREYTSLKSPDTTESQG</sequence>
<feature type="binding site" evidence="3">
    <location>
        <position position="86"/>
    </location>
    <ligand>
        <name>Zn(2+)</name>
        <dbReference type="ChEBI" id="CHEBI:29105"/>
    </ligand>
</feature>
<keyword evidence="4" id="KW-1185">Reference proteome</keyword>
<dbReference type="GO" id="GO:0006123">
    <property type="term" value="P:mitochondrial electron transport, cytochrome c to oxygen"/>
    <property type="evidence" value="ECO:0007669"/>
    <property type="project" value="InterPro"/>
</dbReference>
<gene>
    <name evidence="5" type="primary">LOC105363652</name>
</gene>
<dbReference type="Proteomes" id="UP000695007">
    <property type="component" value="Unplaced"/>
</dbReference>
<dbReference type="KEGG" id="csol:105363652"/>
<feature type="binding site" evidence="3">
    <location>
        <position position="108"/>
    </location>
    <ligand>
        <name>Zn(2+)</name>
        <dbReference type="ChEBI" id="CHEBI:29105"/>
    </ligand>
</feature>
<evidence type="ECO:0000256" key="2">
    <source>
        <dbReference type="ARBA" id="ARBA00022833"/>
    </source>
</evidence>
<reference evidence="5" key="1">
    <citation type="submission" date="2025-08" db="UniProtKB">
        <authorList>
            <consortium name="RefSeq"/>
        </authorList>
    </citation>
    <scope>IDENTIFICATION</scope>
</reference>
<name>A0AAJ6YKE0_9HYME</name>
<feature type="binding site" evidence="3">
    <location>
        <position position="84"/>
    </location>
    <ligand>
        <name>Zn(2+)</name>
        <dbReference type="ChEBI" id="CHEBI:29105"/>
    </ligand>
</feature>
<dbReference type="SUPFAM" id="SSF57802">
    <property type="entry name" value="Rubredoxin-like"/>
    <property type="match status" value="1"/>
</dbReference>
<proteinExistence type="predicted"/>
<dbReference type="PANTHER" id="PTHR10122:SF0">
    <property type="entry name" value="CYTOCHROME C OXIDASE SUBUNIT 5B, ISOFORM A-RELATED"/>
    <property type="match status" value="1"/>
</dbReference>